<dbReference type="SMART" id="SM00303">
    <property type="entry name" value="GPS"/>
    <property type="match status" value="1"/>
</dbReference>
<evidence type="ECO:0000256" key="5">
    <source>
        <dbReference type="ARBA" id="ARBA00023136"/>
    </source>
</evidence>
<feature type="domain" description="GAIN-B" evidence="12">
    <location>
        <begin position="204"/>
        <end position="344"/>
    </location>
</feature>
<dbReference type="Pfam" id="PF01825">
    <property type="entry name" value="GPS"/>
    <property type="match status" value="1"/>
</dbReference>
<gene>
    <name evidence="15" type="primary">LOC112912543</name>
</gene>
<evidence type="ECO:0000256" key="3">
    <source>
        <dbReference type="ARBA" id="ARBA00022692"/>
    </source>
</evidence>
<protein>
    <submittedName>
        <fullName evidence="15">Adhesion G protein-coupled receptor E4-like</fullName>
    </submittedName>
</protein>
<keyword evidence="4 9" id="KW-1133">Transmembrane helix</keyword>
<dbReference type="InterPro" id="IPR000203">
    <property type="entry name" value="GPS"/>
</dbReference>
<keyword evidence="14" id="KW-1185">Reference proteome</keyword>
<feature type="transmembrane region" description="Helical" evidence="9">
    <location>
        <begin position="544"/>
        <end position="563"/>
    </location>
</feature>
<keyword evidence="8" id="KW-0245">EGF-like domain</keyword>
<dbReference type="InterPro" id="IPR046338">
    <property type="entry name" value="GAIN_dom_sf"/>
</dbReference>
<dbReference type="SUPFAM" id="SSF57196">
    <property type="entry name" value="EGF/Laminin"/>
    <property type="match status" value="1"/>
</dbReference>
<dbReference type="Proteomes" id="UP001652641">
    <property type="component" value="Chromosome 9"/>
</dbReference>
<feature type="transmembrane region" description="Helical" evidence="9">
    <location>
        <begin position="498"/>
        <end position="523"/>
    </location>
</feature>
<dbReference type="SUPFAM" id="SSF81321">
    <property type="entry name" value="Family A G protein-coupled receptor-like"/>
    <property type="match status" value="1"/>
</dbReference>
<dbReference type="InterPro" id="IPR000832">
    <property type="entry name" value="GPCR_2_secretin-like"/>
</dbReference>
<dbReference type="Gene3D" id="2.60.220.50">
    <property type="match status" value="1"/>
</dbReference>
<comment type="subcellular location">
    <subcellularLocation>
        <location evidence="1">Cell membrane</location>
        <topology evidence="1">Multi-pass membrane protein</topology>
    </subcellularLocation>
</comment>
<feature type="transmembrane region" description="Helical" evidence="9">
    <location>
        <begin position="386"/>
        <end position="403"/>
    </location>
</feature>
<dbReference type="Pfam" id="PF00008">
    <property type="entry name" value="EGF"/>
    <property type="match status" value="1"/>
</dbReference>
<feature type="signal peptide" evidence="10">
    <location>
        <begin position="1"/>
        <end position="26"/>
    </location>
</feature>
<dbReference type="PROSITE" id="PS50026">
    <property type="entry name" value="EGF_3"/>
    <property type="match status" value="1"/>
</dbReference>
<feature type="domain" description="G-protein coupled receptors family 2 profile 2" evidence="13">
    <location>
        <begin position="349"/>
        <end position="599"/>
    </location>
</feature>
<feature type="transmembrane region" description="Helical" evidence="9">
    <location>
        <begin position="415"/>
        <end position="439"/>
    </location>
</feature>
<dbReference type="PRINTS" id="PR01128">
    <property type="entry name" value="EMR1HORMONER"/>
</dbReference>
<evidence type="ECO:0000256" key="2">
    <source>
        <dbReference type="ARBA" id="ARBA00022475"/>
    </source>
</evidence>
<feature type="transmembrane region" description="Helical" evidence="9">
    <location>
        <begin position="575"/>
        <end position="598"/>
    </location>
</feature>
<proteinExistence type="predicted"/>
<reference evidence="15" key="1">
    <citation type="submission" date="2025-08" db="UniProtKB">
        <authorList>
            <consortium name="RefSeq"/>
        </authorList>
    </citation>
    <scope>IDENTIFICATION</scope>
    <source>
        <tissue evidence="15">Cell line</tissue>
    </source>
</reference>
<keyword evidence="2" id="KW-1003">Cell membrane</keyword>
<keyword evidence="3 9" id="KW-0812">Transmembrane</keyword>
<evidence type="ECO:0000313" key="15">
    <source>
        <dbReference type="RefSeq" id="XP_072577724.1"/>
    </source>
</evidence>
<keyword evidence="6" id="KW-1015">Disulfide bond</keyword>
<evidence type="ECO:0000256" key="6">
    <source>
        <dbReference type="ARBA" id="ARBA00023157"/>
    </source>
</evidence>
<evidence type="ECO:0000259" key="13">
    <source>
        <dbReference type="PROSITE" id="PS50261"/>
    </source>
</evidence>
<dbReference type="InterPro" id="IPR017981">
    <property type="entry name" value="GPCR_2-like_7TM"/>
</dbReference>
<comment type="caution">
    <text evidence="8">Lacks conserved residue(s) required for the propagation of feature annotation.</text>
</comment>
<dbReference type="PROSITE" id="PS50221">
    <property type="entry name" value="GAIN_B"/>
    <property type="match status" value="1"/>
</dbReference>
<dbReference type="RefSeq" id="XP_072577724.1">
    <property type="nucleotide sequence ID" value="XM_072721623.1"/>
</dbReference>
<keyword evidence="10" id="KW-0732">Signal</keyword>
<dbReference type="PANTHER" id="PTHR12011:SF433">
    <property type="entry name" value="ADHESION G PROTEIN-COUPLED RECEPTOR E1-LIKE-RELATED"/>
    <property type="match status" value="1"/>
</dbReference>
<keyword evidence="5 9" id="KW-0472">Membrane</keyword>
<evidence type="ECO:0000256" key="7">
    <source>
        <dbReference type="ARBA" id="ARBA00023180"/>
    </source>
</evidence>
<accession>A0ABM4XI55</accession>
<keyword evidence="7" id="KW-0325">Glycoprotein</keyword>
<evidence type="ECO:0000256" key="10">
    <source>
        <dbReference type="SAM" id="SignalP"/>
    </source>
</evidence>
<dbReference type="InterPro" id="IPR001740">
    <property type="entry name" value="GPCR_2_EMR1-like_rcpt"/>
</dbReference>
<dbReference type="Gene3D" id="1.20.1070.10">
    <property type="entry name" value="Rhodopsin 7-helix transmembrane proteins"/>
    <property type="match status" value="1"/>
</dbReference>
<evidence type="ECO:0000256" key="9">
    <source>
        <dbReference type="SAM" id="Phobius"/>
    </source>
</evidence>
<dbReference type="InterPro" id="IPR057244">
    <property type="entry name" value="GAIN_B"/>
</dbReference>
<feature type="domain" description="EGF-like" evidence="11">
    <location>
        <begin position="26"/>
        <end position="62"/>
    </location>
</feature>
<dbReference type="PANTHER" id="PTHR12011">
    <property type="entry name" value="ADHESION G-PROTEIN COUPLED RECEPTOR"/>
    <property type="match status" value="1"/>
</dbReference>
<dbReference type="PROSITE" id="PS50261">
    <property type="entry name" value="G_PROTEIN_RECEP_F2_4"/>
    <property type="match status" value="1"/>
</dbReference>
<evidence type="ECO:0000313" key="14">
    <source>
        <dbReference type="Proteomes" id="UP001652641"/>
    </source>
</evidence>
<dbReference type="InterPro" id="IPR000742">
    <property type="entry name" value="EGF"/>
</dbReference>
<name>A0ABM4XI55_VULVU</name>
<feature type="chain" id="PRO_5045704395" evidence="10">
    <location>
        <begin position="27"/>
        <end position="651"/>
    </location>
</feature>
<sequence length="651" mass="73323">MAKRTNFLLCGLSCLIIFVTKHSSSGRDACMSNPCHNSAACVFEERKYYCSCTEGYISTTGEETFTDRNVKCIEIKQETCSNFYNSDPNFKDCQNQLNLSGSQDNSRQICTSFSKLFHGCGKGNTALSLKEIGNSYLNFTNLTSQLTTGKPKEKAVLVTFYLQNVEKAVLATAAIYRKEKQRLEGPFMDIETRRVKKCRLRKPFRLKAGKQTMDILCTTIQKESLGGAIAFISYASIGSIINESFVSEENLMTKEKLHNFYLNSKVVSGTMGSRKNTSLSMSINFTFQHEKIKRENEQPLCVYWQGSSWSNEGCQVISSDENQTVCSCSHLSSFAILMASTKLQVDPMLTLITYVGLSLSLLCLFLAALTFLLCRSIQNASTSLHLQLSICLFLAHLLFLSGINRTEPKVLCSIIAGVLHYLYLAAFTWMLLEGLHLFLTVRNLKVANYTSAGKFKKKFMYPFGYGIPALVVAVSAVIGPQNYGTHTHCWLKLDRAFIWSFMGPVAVIILINLVLYFQILWILRSKLSSLNHAVSTIQDTRVMTLKAIAQLFILGCSWGLGFFTFEELGKVIRLVMAYTFTIINVLQGILLFVVHCLLNRQVRMEYKKWFRGICKWAETESTEVTHSGTQIKMVELRTSSEVFPRRDLASV</sequence>
<feature type="transmembrane region" description="Helical" evidence="9">
    <location>
        <begin position="351"/>
        <end position="374"/>
    </location>
</feature>
<dbReference type="Gene3D" id="2.10.25.10">
    <property type="entry name" value="Laminin"/>
    <property type="match status" value="1"/>
</dbReference>
<dbReference type="Pfam" id="PF00002">
    <property type="entry name" value="7tm_2"/>
    <property type="match status" value="1"/>
</dbReference>
<dbReference type="PRINTS" id="PR00249">
    <property type="entry name" value="GPCRSECRETIN"/>
</dbReference>
<evidence type="ECO:0000259" key="11">
    <source>
        <dbReference type="PROSITE" id="PS50026"/>
    </source>
</evidence>
<evidence type="ECO:0000256" key="4">
    <source>
        <dbReference type="ARBA" id="ARBA00022989"/>
    </source>
</evidence>
<feature type="transmembrane region" description="Helical" evidence="9">
    <location>
        <begin position="459"/>
        <end position="478"/>
    </location>
</feature>
<dbReference type="GeneID" id="112912543"/>
<organism evidence="14 15">
    <name type="scientific">Vulpes vulpes</name>
    <name type="common">Red fox</name>
    <dbReference type="NCBI Taxonomy" id="9627"/>
    <lineage>
        <taxon>Eukaryota</taxon>
        <taxon>Metazoa</taxon>
        <taxon>Chordata</taxon>
        <taxon>Craniata</taxon>
        <taxon>Vertebrata</taxon>
        <taxon>Euteleostomi</taxon>
        <taxon>Mammalia</taxon>
        <taxon>Eutheria</taxon>
        <taxon>Laurasiatheria</taxon>
        <taxon>Carnivora</taxon>
        <taxon>Caniformia</taxon>
        <taxon>Canidae</taxon>
        <taxon>Vulpes</taxon>
    </lineage>
</organism>
<evidence type="ECO:0000256" key="1">
    <source>
        <dbReference type="ARBA" id="ARBA00004651"/>
    </source>
</evidence>
<dbReference type="CDD" id="cd00053">
    <property type="entry name" value="EGF"/>
    <property type="match status" value="1"/>
</dbReference>
<evidence type="ECO:0000256" key="8">
    <source>
        <dbReference type="PROSITE-ProRule" id="PRU00076"/>
    </source>
</evidence>
<evidence type="ECO:0000259" key="12">
    <source>
        <dbReference type="PROSITE" id="PS50221"/>
    </source>
</evidence>